<dbReference type="AlphaFoldDB" id="A0A1G4JFU2"/>
<dbReference type="Proteomes" id="UP000191024">
    <property type="component" value="Chromosome D"/>
</dbReference>
<dbReference type="STRING" id="1230905.A0A1G4JFU2"/>
<protein>
    <submittedName>
        <fullName evidence="1">LAMI_0D11804g1_1</fullName>
    </submittedName>
</protein>
<name>A0A1G4JFU2_9SACH</name>
<dbReference type="EMBL" id="LT598463">
    <property type="protein sequence ID" value="SCU88923.1"/>
    <property type="molecule type" value="Genomic_DNA"/>
</dbReference>
<dbReference type="InterPro" id="IPR014841">
    <property type="entry name" value="Rad33"/>
</dbReference>
<evidence type="ECO:0000313" key="2">
    <source>
        <dbReference type="Proteomes" id="UP000191024"/>
    </source>
</evidence>
<proteinExistence type="predicted"/>
<evidence type="ECO:0000313" key="1">
    <source>
        <dbReference type="EMBL" id="SCU88923.1"/>
    </source>
</evidence>
<gene>
    <name evidence="1" type="ORF">LAMI_0D11804G</name>
</gene>
<keyword evidence="2" id="KW-1185">Reference proteome</keyword>
<dbReference type="OrthoDB" id="4085867at2759"/>
<sequence>MARNRSKRTYDEVERFLNGSIPQEIEDDILSAFANYNIERDMTREDLSSFFQELQLPSEVTKFYDLNDLCIGGTQIVDFEKLLRATYHVLVFMNNMAVIDGFWEMLVKACGRDVAFPKVLLKNHVLSIKDLQKVANSASVESTGLVEMMSVATHGKRVFMTWLDLAYILGKLGILAF</sequence>
<accession>A0A1G4JFU2</accession>
<organism evidence="1 2">
    <name type="scientific">Lachancea mirantina</name>
    <dbReference type="NCBI Taxonomy" id="1230905"/>
    <lineage>
        <taxon>Eukaryota</taxon>
        <taxon>Fungi</taxon>
        <taxon>Dikarya</taxon>
        <taxon>Ascomycota</taxon>
        <taxon>Saccharomycotina</taxon>
        <taxon>Saccharomycetes</taxon>
        <taxon>Saccharomycetales</taxon>
        <taxon>Saccharomycetaceae</taxon>
        <taxon>Lachancea</taxon>
    </lineage>
</organism>
<reference evidence="1 2" key="1">
    <citation type="submission" date="2016-03" db="EMBL/GenBank/DDBJ databases">
        <authorList>
            <person name="Devillers H."/>
        </authorList>
    </citation>
    <scope>NUCLEOTIDE SEQUENCE [LARGE SCALE GENOMIC DNA]</scope>
    <source>
        <strain evidence="1">CBS 11717</strain>
    </source>
</reference>
<dbReference type="Pfam" id="PF08730">
    <property type="entry name" value="Rad33"/>
    <property type="match status" value="1"/>
</dbReference>